<comment type="similarity">
    <text evidence="1">Belongs to the enoyl-CoA hydratase/isomerase family.</text>
</comment>
<dbReference type="GO" id="GO:0044594">
    <property type="term" value="F:17-beta-hydroxysteroid dehydrogenase (NAD+) activity"/>
    <property type="evidence" value="ECO:0007669"/>
    <property type="project" value="TreeGrafter"/>
</dbReference>
<reference evidence="5" key="1">
    <citation type="submission" date="2015-06" db="EMBL/GenBank/DDBJ databases">
        <title>Complete genome sequence and metabolic analysis of phthalate degradation pathway in Gordonia sp. QH-11.</title>
        <authorList>
            <person name="Jin D."/>
            <person name="Kong X."/>
            <person name="Bai Z."/>
        </authorList>
    </citation>
    <scope>NUCLEOTIDE SEQUENCE [LARGE SCALE GENOMIC DNA]</scope>
    <source>
        <strain evidence="5">QH-11</strain>
    </source>
</reference>
<dbReference type="Pfam" id="PF13452">
    <property type="entry name" value="FAS1_DH_region"/>
    <property type="match status" value="1"/>
</dbReference>
<evidence type="ECO:0000259" key="3">
    <source>
        <dbReference type="Pfam" id="PF13452"/>
    </source>
</evidence>
<dbReference type="CDD" id="cd03441">
    <property type="entry name" value="R_hydratase_like"/>
    <property type="match status" value="1"/>
</dbReference>
<keyword evidence="5" id="KW-1185">Reference proteome</keyword>
<dbReference type="GO" id="GO:0004300">
    <property type="term" value="F:enoyl-CoA hydratase activity"/>
    <property type="evidence" value="ECO:0007669"/>
    <property type="project" value="TreeGrafter"/>
</dbReference>
<gene>
    <name evidence="4" type="ORF">ACH46_19845</name>
</gene>
<dbReference type="STRING" id="1136941.ACH46_19845"/>
<dbReference type="RefSeq" id="WP_062394522.1">
    <property type="nucleotide sequence ID" value="NZ_CP011853.1"/>
</dbReference>
<accession>A0A0N9NCX0</accession>
<reference evidence="4 5" key="2">
    <citation type="journal article" date="2017" name="Int. J. Syst. Evol. Microbiol.">
        <title>Gordonia phthalatica sp. nov., a di-n-butyl phthalate-degrading bacterium isolated from activated sludge.</title>
        <authorList>
            <person name="Jin D."/>
            <person name="Kong X."/>
            <person name="Jia M."/>
            <person name="Yu X."/>
            <person name="Wang X."/>
            <person name="Zhuang X."/>
            <person name="Deng Y."/>
            <person name="Bai Z."/>
        </authorList>
    </citation>
    <scope>NUCLEOTIDE SEQUENCE [LARGE SCALE GENOMIC DNA]</scope>
    <source>
        <strain evidence="4 5">QH-11</strain>
    </source>
</reference>
<dbReference type="Gene3D" id="3.10.129.10">
    <property type="entry name" value="Hotdog Thioesterase"/>
    <property type="match status" value="1"/>
</dbReference>
<organism evidence="4 5">
    <name type="scientific">Gordonia phthalatica</name>
    <dbReference type="NCBI Taxonomy" id="1136941"/>
    <lineage>
        <taxon>Bacteria</taxon>
        <taxon>Bacillati</taxon>
        <taxon>Actinomycetota</taxon>
        <taxon>Actinomycetes</taxon>
        <taxon>Mycobacteriales</taxon>
        <taxon>Gordoniaceae</taxon>
        <taxon>Gordonia</taxon>
    </lineage>
</organism>
<dbReference type="GO" id="GO:0003857">
    <property type="term" value="F:(3S)-3-hydroxyacyl-CoA dehydrogenase (NAD+) activity"/>
    <property type="evidence" value="ECO:0007669"/>
    <property type="project" value="TreeGrafter"/>
</dbReference>
<dbReference type="InterPro" id="IPR039569">
    <property type="entry name" value="FAS1-like_DH_region"/>
</dbReference>
<evidence type="ECO:0000313" key="4">
    <source>
        <dbReference type="EMBL" id="ALG86326.1"/>
    </source>
</evidence>
<feature type="domain" description="MaoC-like" evidence="2">
    <location>
        <begin position="167"/>
        <end position="267"/>
    </location>
</feature>
<dbReference type="KEGG" id="goq:ACH46_19845"/>
<dbReference type="PATRIC" id="fig|1136941.3.peg.4064"/>
<name>A0A0N9NCX0_9ACTN</name>
<dbReference type="InterPro" id="IPR002539">
    <property type="entry name" value="MaoC-like_dom"/>
</dbReference>
<evidence type="ECO:0000256" key="1">
    <source>
        <dbReference type="ARBA" id="ARBA00005254"/>
    </source>
</evidence>
<evidence type="ECO:0000259" key="2">
    <source>
        <dbReference type="Pfam" id="PF01575"/>
    </source>
</evidence>
<dbReference type="GO" id="GO:0006635">
    <property type="term" value="P:fatty acid beta-oxidation"/>
    <property type="evidence" value="ECO:0007669"/>
    <property type="project" value="TreeGrafter"/>
</dbReference>
<dbReference type="Pfam" id="PF01575">
    <property type="entry name" value="MaoC_dehydratas"/>
    <property type="match status" value="1"/>
</dbReference>
<dbReference type="InterPro" id="IPR029069">
    <property type="entry name" value="HotDog_dom_sf"/>
</dbReference>
<dbReference type="Proteomes" id="UP000063789">
    <property type="component" value="Chromosome"/>
</dbReference>
<dbReference type="AlphaFoldDB" id="A0A0N9NCX0"/>
<dbReference type="EMBL" id="CP011853">
    <property type="protein sequence ID" value="ALG86326.1"/>
    <property type="molecule type" value="Genomic_DNA"/>
</dbReference>
<evidence type="ECO:0000313" key="5">
    <source>
        <dbReference type="Proteomes" id="UP000063789"/>
    </source>
</evidence>
<dbReference type="PANTHER" id="PTHR13078:SF56">
    <property type="entry name" value="PEROXISOMAL MULTIFUNCTIONAL ENZYME TYPE 2"/>
    <property type="match status" value="1"/>
</dbReference>
<proteinExistence type="inferred from homology"/>
<dbReference type="PANTHER" id="PTHR13078">
    <property type="entry name" value="PEROXISOMAL MULTIFUNCTIONAL ENZYME TYPE 2-RELATED"/>
    <property type="match status" value="1"/>
</dbReference>
<dbReference type="OrthoDB" id="5415111at2"/>
<feature type="domain" description="FAS1-like dehydratase" evidence="3">
    <location>
        <begin position="18"/>
        <end position="132"/>
    </location>
</feature>
<dbReference type="SUPFAM" id="SSF54637">
    <property type="entry name" value="Thioesterase/thiol ester dehydrase-isomerase"/>
    <property type="match status" value="2"/>
</dbReference>
<sequence length="299" mass="31938">MTDAATVTEFDDAGLNVWSDDESFEVTAERIAEYAAATNDPVPAHRAGEVAPPVFAIVPVFDSMLTPVIDVAPVEIFGRVVHGEQDFRFHRPIRPGETLVSRARAIGYAGKPKGSTIAVHVESRDAAGELVNEQYLTAYFRGIDAGRTVGEQAPAHRVDDAVRSGEPVAVVDQHIDDDQTFRYAPASGDPVPLHLDEEVAKDAGLPGIIAHGLCTMAFASWAVLTETAGSDVARMRRLAVRFAGMVFPGDDLQTRIWRTGTADGVTSYAFETVRGDDVVLSDGVAEIADAASGFDTQLG</sequence>
<protein>
    <submittedName>
        <fullName evidence="4">Dehydratase</fullName>
    </submittedName>
</protein>